<accession>A0A656AHC1</accession>
<proteinExistence type="predicted"/>
<reference evidence="1 2" key="1">
    <citation type="submission" date="2015-07" db="EMBL/GenBank/DDBJ databases">
        <authorList>
            <consortium name="Pathogen Informatics"/>
        </authorList>
    </citation>
    <scope>NUCLEOTIDE SEQUENCE [LARGE SCALE GENOMIC DNA]</scope>
    <source>
        <strain evidence="1 2">A316</strain>
    </source>
</reference>
<sequence length="149" mass="17287">MVRTIIDTIKLNAIIGKVPVHPLGERNETLFAKFATRNTGLVGNQHQQIPHTLQSRSRFKYTFNKLEIVLIMHVTMIDVDHAITIKKYGGFGQNAVSFKSLCANYCTLYFFHHYLYFFRHYLITFSSNYLQPFRRLDVKISIDLNSASP</sequence>
<dbReference type="EMBL" id="CWQY01000031">
    <property type="protein sequence ID" value="CSD15199.1"/>
    <property type="molecule type" value="Genomic_DNA"/>
</dbReference>
<dbReference type="Proteomes" id="UP000041770">
    <property type="component" value="Unassembled WGS sequence"/>
</dbReference>
<name>A0A656AHC1_VIBCL</name>
<organism evidence="1 2">
    <name type="scientific">Vibrio cholerae</name>
    <dbReference type="NCBI Taxonomy" id="666"/>
    <lineage>
        <taxon>Bacteria</taxon>
        <taxon>Pseudomonadati</taxon>
        <taxon>Pseudomonadota</taxon>
        <taxon>Gammaproteobacteria</taxon>
        <taxon>Vibrionales</taxon>
        <taxon>Vibrionaceae</taxon>
        <taxon>Vibrio</taxon>
    </lineage>
</organism>
<evidence type="ECO:0000313" key="1">
    <source>
        <dbReference type="EMBL" id="CSD15199.1"/>
    </source>
</evidence>
<dbReference type="AlphaFoldDB" id="A0A656AHC1"/>
<protein>
    <submittedName>
        <fullName evidence="1">Uncharacterized protein</fullName>
    </submittedName>
</protein>
<evidence type="ECO:0000313" key="2">
    <source>
        <dbReference type="Proteomes" id="UP000041770"/>
    </source>
</evidence>
<gene>
    <name evidence="1" type="ORF">ERS013200_03343</name>
</gene>